<protein>
    <recommendedName>
        <fullName evidence="10">USP6 N-terminal-like protein</fullName>
    </recommendedName>
</protein>
<feature type="compositionally biased region" description="Basic and acidic residues" evidence="11">
    <location>
        <begin position="430"/>
        <end position="440"/>
    </location>
</feature>
<feature type="compositionally biased region" description="Polar residues" evidence="11">
    <location>
        <begin position="523"/>
        <end position="542"/>
    </location>
</feature>
<dbReference type="Gene3D" id="1.10.8.270">
    <property type="entry name" value="putative rabgap domain of human tbc1 domain family member 14 like domains"/>
    <property type="match status" value="1"/>
</dbReference>
<evidence type="ECO:0000259" key="12">
    <source>
        <dbReference type="PROSITE" id="PS50086"/>
    </source>
</evidence>
<dbReference type="PANTHER" id="PTHR47219:SF19">
    <property type="entry name" value="USP6 N-TERMINAL-LIKE PROTEIN ISOFORM X1"/>
    <property type="match status" value="1"/>
</dbReference>
<evidence type="ECO:0000256" key="5">
    <source>
        <dbReference type="ARBA" id="ARBA00022990"/>
    </source>
</evidence>
<feature type="compositionally biased region" description="Polar residues" evidence="11">
    <location>
        <begin position="447"/>
        <end position="472"/>
    </location>
</feature>
<evidence type="ECO:0000256" key="1">
    <source>
        <dbReference type="ARBA" id="ARBA00004541"/>
    </source>
</evidence>
<feature type="domain" description="Rab-GAP TBC" evidence="12">
    <location>
        <begin position="100"/>
        <end position="290"/>
    </location>
</feature>
<comment type="subcellular location">
    <subcellularLocation>
        <location evidence="1">Cytoplasmic vesicle</location>
    </subcellularLocation>
    <subcellularLocation>
        <location evidence="2">Golgi apparatus</location>
    </subcellularLocation>
</comment>
<keyword evidence="7" id="KW-0968">Cytoplasmic vesicle</keyword>
<dbReference type="SMART" id="SM00164">
    <property type="entry name" value="TBC"/>
    <property type="match status" value="1"/>
</dbReference>
<evidence type="ECO:0000256" key="8">
    <source>
        <dbReference type="ARBA" id="ARBA00059926"/>
    </source>
</evidence>
<evidence type="ECO:0000313" key="13">
    <source>
        <dbReference type="EMBL" id="CDG68327.1"/>
    </source>
</evidence>
<dbReference type="Pfam" id="PF00566">
    <property type="entry name" value="RabGAP-TBC"/>
    <property type="match status" value="1"/>
</dbReference>
<evidence type="ECO:0000256" key="3">
    <source>
        <dbReference type="ARBA" id="ARBA00022468"/>
    </source>
</evidence>
<dbReference type="OrthoDB" id="294251at2759"/>
<dbReference type="GO" id="GO:0031267">
    <property type="term" value="F:small GTPase binding"/>
    <property type="evidence" value="ECO:0007669"/>
    <property type="project" value="TreeGrafter"/>
</dbReference>
<evidence type="ECO:0000256" key="4">
    <source>
        <dbReference type="ARBA" id="ARBA00022553"/>
    </source>
</evidence>
<dbReference type="Gene3D" id="1.10.472.80">
    <property type="entry name" value="Ypt/Rab-GAP domain of gyp1p, domain 3"/>
    <property type="match status" value="1"/>
</dbReference>
<gene>
    <name evidence="13" type="primary">USP6NL</name>
</gene>
<evidence type="ECO:0000256" key="2">
    <source>
        <dbReference type="ARBA" id="ARBA00004555"/>
    </source>
</evidence>
<comment type="subunit">
    <text evidence="9">Interacts with EPS8.</text>
</comment>
<dbReference type="InterPro" id="IPR035969">
    <property type="entry name" value="Rab-GAP_TBC_sf"/>
</dbReference>
<evidence type="ECO:0000256" key="11">
    <source>
        <dbReference type="SAM" id="MobiDB-lite"/>
    </source>
</evidence>
<reference evidence="13" key="1">
    <citation type="journal article" date="2013" name="Genome Biol. Evol.">
        <title>Punctuated emergences of genetic and phenotypic innovations in eumetazoan, bilaterian, euteleostome, and hominidae ancestors.</title>
        <authorList>
            <person name="Wenger Y."/>
            <person name="Galliot B."/>
        </authorList>
    </citation>
    <scope>NUCLEOTIDE SEQUENCE</scope>
    <source>
        <tissue evidence="13">Whole animals</tissue>
    </source>
</reference>
<feature type="compositionally biased region" description="Polar residues" evidence="11">
    <location>
        <begin position="419"/>
        <end position="429"/>
    </location>
</feature>
<name>T2M8M5_HYDVU</name>
<keyword evidence="5" id="KW-0007">Acetylation</keyword>
<feature type="region of interest" description="Disordered" evidence="11">
    <location>
        <begin position="506"/>
        <end position="542"/>
    </location>
</feature>
<keyword evidence="3" id="KW-0343">GTPase activation</keyword>
<dbReference type="FunFam" id="1.10.472.80:FF:000019">
    <property type="entry name" value="USP6 N-terminal like"/>
    <property type="match status" value="1"/>
</dbReference>
<accession>T2M8M5</accession>
<sequence>MSEYTDDEDSAKVRAAIVERYRRGPQGPVDPWEDASFIVYQVMDHYGFLHKNPLPVIRDPRMEEIELERAGKWIKMFSNWKNYFNGDKPSEKLRRRIYKGIPPRVRGEAWKKILNLQNVAKKGVYEKFKKVALENSPDIRQIDLDVNRTYRDHIMFRDRFGVKQQALFNVLAAYSIYNTEVGYCQGMSGIVALLLMYMDEEATFWALSELLADRKHAMHGLFVPGFPKLIRFQNHHDKVVKKLLPKLGKHLEEENVNTNLYTLKWFMQCFLDRLPFSLVLRVYDIYMIDGDRILTAMAYHILKIFRKRIMKMDFESIAPFLQEEIPNSNLNDDLVLEELQESMNELKKAKLDVCPPPSSSELPTKVLGTLPDRNSFITASKRARSSGDRKSIVEVPIGRPPSPVLSSNNIVTVSGYEKPNNQKSSSFKNSADRKKLKESSSKILENGINSTSPPRNVQKDTSLQKNGQNSHSNYDEEIYRKFPQHFEEKKHENGYAKKIAAIPLPDYSDDSEYENDDAHSKKVSGSNNRVALSSGYATQTHL</sequence>
<dbReference type="PROSITE" id="PS50086">
    <property type="entry name" value="TBC_RABGAP"/>
    <property type="match status" value="1"/>
</dbReference>
<feature type="region of interest" description="Disordered" evidence="11">
    <location>
        <begin position="379"/>
        <end position="473"/>
    </location>
</feature>
<dbReference type="EMBL" id="HAAD01002095">
    <property type="protein sequence ID" value="CDG68327.1"/>
    <property type="molecule type" value="mRNA"/>
</dbReference>
<dbReference type="SUPFAM" id="SSF47923">
    <property type="entry name" value="Ypt/Rab-GAP domain of gyp1p"/>
    <property type="match status" value="2"/>
</dbReference>
<dbReference type="PANTHER" id="PTHR47219">
    <property type="entry name" value="RAB GTPASE-ACTIVATING PROTEIN 1-LIKE"/>
    <property type="match status" value="1"/>
</dbReference>
<keyword evidence="6" id="KW-0333">Golgi apparatus</keyword>
<evidence type="ECO:0000256" key="9">
    <source>
        <dbReference type="ARBA" id="ARBA00064037"/>
    </source>
</evidence>
<comment type="function">
    <text evidence="8">Acts as a GTPase-activating protein for RAB5A and RAB43. Involved in receptor trafficking. In complex with EPS8 inhibits internalization of EGFR. Involved in retrograde transport from the endocytic pathway to the Golgi apparatus. Involved in the transport of Shiga toxin from early and recycling endosomes to the trans-Golgi network. Required for structural integrity of the Golgi complex.</text>
</comment>
<dbReference type="OMA" id="AMAYHIL"/>
<dbReference type="InterPro" id="IPR000195">
    <property type="entry name" value="Rab-GAP-TBC_dom"/>
</dbReference>
<dbReference type="AlphaFoldDB" id="T2M8M5"/>
<dbReference type="GO" id="GO:0005794">
    <property type="term" value="C:Golgi apparatus"/>
    <property type="evidence" value="ECO:0007669"/>
    <property type="project" value="UniProtKB-SubCell"/>
</dbReference>
<evidence type="ECO:0000256" key="7">
    <source>
        <dbReference type="ARBA" id="ARBA00023329"/>
    </source>
</evidence>
<proteinExistence type="evidence at transcript level"/>
<evidence type="ECO:0000256" key="6">
    <source>
        <dbReference type="ARBA" id="ARBA00023034"/>
    </source>
</evidence>
<evidence type="ECO:0000256" key="10">
    <source>
        <dbReference type="ARBA" id="ARBA00070172"/>
    </source>
</evidence>
<dbReference type="Gene3D" id="1.10.10.750">
    <property type="entry name" value="Ypt/Rab-GAP domain of gyp1p, domain 1"/>
    <property type="match status" value="1"/>
</dbReference>
<dbReference type="FunFam" id="1.10.8.270:FF:000010">
    <property type="entry name" value="Putative USP6 N-terminal-like protein"/>
    <property type="match status" value="1"/>
</dbReference>
<keyword evidence="4" id="KW-0597">Phosphoprotein</keyword>
<dbReference type="InterPro" id="IPR050302">
    <property type="entry name" value="Rab_GAP_TBC_domain"/>
</dbReference>
<organism evidence="13">
    <name type="scientific">Hydra vulgaris</name>
    <name type="common">Hydra</name>
    <name type="synonym">Hydra attenuata</name>
    <dbReference type="NCBI Taxonomy" id="6087"/>
    <lineage>
        <taxon>Eukaryota</taxon>
        <taxon>Metazoa</taxon>
        <taxon>Cnidaria</taxon>
        <taxon>Hydrozoa</taxon>
        <taxon>Hydroidolina</taxon>
        <taxon>Anthoathecata</taxon>
        <taxon>Aplanulata</taxon>
        <taxon>Hydridae</taxon>
        <taxon>Hydra</taxon>
    </lineage>
</organism>
<dbReference type="FunFam" id="1.10.10.750:FF:000001">
    <property type="entry name" value="TBC1 domain family member 10A"/>
    <property type="match status" value="1"/>
</dbReference>
<dbReference type="GO" id="GO:0005096">
    <property type="term" value="F:GTPase activator activity"/>
    <property type="evidence" value="ECO:0007669"/>
    <property type="project" value="UniProtKB-KW"/>
</dbReference>
<dbReference type="GO" id="GO:0031410">
    <property type="term" value="C:cytoplasmic vesicle"/>
    <property type="evidence" value="ECO:0007669"/>
    <property type="project" value="UniProtKB-SubCell"/>
</dbReference>